<accession>A0A1Y1Z0N0</accession>
<sequence length="258" mass="28576">MGDGAIWWCGGMRLLSLLFLRFLERLATGKTECVFTIEANSLRTKQALDVAVRPRFQRFTSAPMLRRAFGRSQAAVHSISPANLQHAGPQNPQIPQDTESTEPGLPLLLMRRTILCLEKPGKNPLIETYRTDAKAWQPFLEAVVRGKAKIMLWCEPNLHFGAAAMAFPVLSSILERNGSTRIPVFAVFLIQAVAKLLRKSVVGPLKIFYIFLGAHIQAIATLVQRAGHGWSSSCLSEHLLFRGGNTVGLSKRFLCLVL</sequence>
<organism evidence="2 3">
    <name type="scientific">Clohesyomyces aquaticus</name>
    <dbReference type="NCBI Taxonomy" id="1231657"/>
    <lineage>
        <taxon>Eukaryota</taxon>
        <taxon>Fungi</taxon>
        <taxon>Dikarya</taxon>
        <taxon>Ascomycota</taxon>
        <taxon>Pezizomycotina</taxon>
        <taxon>Dothideomycetes</taxon>
        <taxon>Pleosporomycetidae</taxon>
        <taxon>Pleosporales</taxon>
        <taxon>Lindgomycetaceae</taxon>
        <taxon>Clohesyomyces</taxon>
    </lineage>
</organism>
<evidence type="ECO:0000313" key="2">
    <source>
        <dbReference type="EMBL" id="ORY03841.1"/>
    </source>
</evidence>
<dbReference type="EMBL" id="MCFA01000142">
    <property type="protein sequence ID" value="ORY03841.1"/>
    <property type="molecule type" value="Genomic_DNA"/>
</dbReference>
<evidence type="ECO:0000313" key="3">
    <source>
        <dbReference type="Proteomes" id="UP000193144"/>
    </source>
</evidence>
<reference evidence="2 3" key="1">
    <citation type="submission" date="2016-07" db="EMBL/GenBank/DDBJ databases">
        <title>Pervasive Adenine N6-methylation of Active Genes in Fungi.</title>
        <authorList>
            <consortium name="DOE Joint Genome Institute"/>
            <person name="Mondo S.J."/>
            <person name="Dannebaum R.O."/>
            <person name="Kuo R.C."/>
            <person name="Labutti K."/>
            <person name="Haridas S."/>
            <person name="Kuo A."/>
            <person name="Salamov A."/>
            <person name="Ahrendt S.R."/>
            <person name="Lipzen A."/>
            <person name="Sullivan W."/>
            <person name="Andreopoulos W.B."/>
            <person name="Clum A."/>
            <person name="Lindquist E."/>
            <person name="Daum C."/>
            <person name="Ramamoorthy G.K."/>
            <person name="Gryganskyi A."/>
            <person name="Culley D."/>
            <person name="Magnuson J.K."/>
            <person name="James T.Y."/>
            <person name="O'Malley M.A."/>
            <person name="Stajich J.E."/>
            <person name="Spatafora J.W."/>
            <person name="Visel A."/>
            <person name="Grigoriev I.V."/>
        </authorList>
    </citation>
    <scope>NUCLEOTIDE SEQUENCE [LARGE SCALE GENOMIC DNA]</scope>
    <source>
        <strain evidence="2 3">CBS 115471</strain>
    </source>
</reference>
<comment type="caution">
    <text evidence="2">The sequence shown here is derived from an EMBL/GenBank/DDBJ whole genome shotgun (WGS) entry which is preliminary data.</text>
</comment>
<dbReference type="Proteomes" id="UP000193144">
    <property type="component" value="Unassembled WGS sequence"/>
</dbReference>
<dbReference type="AlphaFoldDB" id="A0A1Y1Z0N0"/>
<keyword evidence="3" id="KW-1185">Reference proteome</keyword>
<evidence type="ECO:0000256" key="1">
    <source>
        <dbReference type="SAM" id="SignalP"/>
    </source>
</evidence>
<dbReference type="OrthoDB" id="3800839at2759"/>
<name>A0A1Y1Z0N0_9PLEO</name>
<gene>
    <name evidence="2" type="ORF">BCR34DRAFT_591430</name>
</gene>
<feature type="signal peptide" evidence="1">
    <location>
        <begin position="1"/>
        <end position="29"/>
    </location>
</feature>
<proteinExistence type="predicted"/>
<keyword evidence="1" id="KW-0732">Signal</keyword>
<feature type="chain" id="PRO_5012101440" evidence="1">
    <location>
        <begin position="30"/>
        <end position="258"/>
    </location>
</feature>
<protein>
    <submittedName>
        <fullName evidence="2">Uncharacterized protein</fullName>
    </submittedName>
</protein>